<accession>A0ABN2I7I1</accession>
<dbReference type="PROSITE" id="PS50977">
    <property type="entry name" value="HTH_TETR_2"/>
    <property type="match status" value="1"/>
</dbReference>
<dbReference type="Pfam" id="PF00440">
    <property type="entry name" value="TetR_N"/>
    <property type="match status" value="1"/>
</dbReference>
<proteinExistence type="predicted"/>
<dbReference type="PANTHER" id="PTHR30055:SF241">
    <property type="entry name" value="TRANSCRIPTIONAL REGULATORY PROTEIN"/>
    <property type="match status" value="1"/>
</dbReference>
<dbReference type="InterPro" id="IPR050109">
    <property type="entry name" value="HTH-type_TetR-like_transc_reg"/>
</dbReference>
<gene>
    <name evidence="4" type="ORF">GCM10009808_16970</name>
</gene>
<organism evidence="4 5">
    <name type="scientific">Microbacterium sediminicola</name>
    <dbReference type="NCBI Taxonomy" id="415210"/>
    <lineage>
        <taxon>Bacteria</taxon>
        <taxon>Bacillati</taxon>
        <taxon>Actinomycetota</taxon>
        <taxon>Actinomycetes</taxon>
        <taxon>Micrococcales</taxon>
        <taxon>Microbacteriaceae</taxon>
        <taxon>Microbacterium</taxon>
    </lineage>
</organism>
<dbReference type="EMBL" id="BAAAPL010000002">
    <property type="protein sequence ID" value="GAA1700011.1"/>
    <property type="molecule type" value="Genomic_DNA"/>
</dbReference>
<dbReference type="Proteomes" id="UP001501690">
    <property type="component" value="Unassembled WGS sequence"/>
</dbReference>
<evidence type="ECO:0000256" key="1">
    <source>
        <dbReference type="ARBA" id="ARBA00023125"/>
    </source>
</evidence>
<evidence type="ECO:0000256" key="2">
    <source>
        <dbReference type="PROSITE-ProRule" id="PRU00335"/>
    </source>
</evidence>
<name>A0ABN2I7I1_9MICO</name>
<dbReference type="InterPro" id="IPR009057">
    <property type="entry name" value="Homeodomain-like_sf"/>
</dbReference>
<protein>
    <submittedName>
        <fullName evidence="4">TetR/AcrR family transcriptional regulator</fullName>
    </submittedName>
</protein>
<reference evidence="4 5" key="1">
    <citation type="journal article" date="2019" name="Int. J. Syst. Evol. Microbiol.">
        <title>The Global Catalogue of Microorganisms (GCM) 10K type strain sequencing project: providing services to taxonomists for standard genome sequencing and annotation.</title>
        <authorList>
            <consortium name="The Broad Institute Genomics Platform"/>
            <consortium name="The Broad Institute Genome Sequencing Center for Infectious Disease"/>
            <person name="Wu L."/>
            <person name="Ma J."/>
        </authorList>
    </citation>
    <scope>NUCLEOTIDE SEQUENCE [LARGE SCALE GENOMIC DNA]</scope>
    <source>
        <strain evidence="4 5">JCM 15577</strain>
    </source>
</reference>
<comment type="caution">
    <text evidence="4">The sequence shown here is derived from an EMBL/GenBank/DDBJ whole genome shotgun (WGS) entry which is preliminary data.</text>
</comment>
<sequence length="213" mass="23816">MVTTASGTGRERTRERLLHAAYEVFAEVGPDAASVEAICERAGFTRGAFYSNFSTKDALFLDMMRVITEGKLASVTRNIEVMRTRGDVLMPAEIMQRILEGTIDDAPGVVLMSELRLRAMRDDDTAMAFRTWERDLHARVAGIVDVLVDTYGLRLRLPAEDVARVVLEVWEAALNTAVIDRLPYEQLQTLAATRAQKIAFTLVEFPEEPARPQ</sequence>
<dbReference type="Gene3D" id="1.10.357.10">
    <property type="entry name" value="Tetracycline Repressor, domain 2"/>
    <property type="match status" value="1"/>
</dbReference>
<dbReference type="PRINTS" id="PR00455">
    <property type="entry name" value="HTHTETR"/>
</dbReference>
<evidence type="ECO:0000313" key="4">
    <source>
        <dbReference type="EMBL" id="GAA1700011.1"/>
    </source>
</evidence>
<keyword evidence="5" id="KW-1185">Reference proteome</keyword>
<feature type="domain" description="HTH tetR-type" evidence="3">
    <location>
        <begin position="11"/>
        <end position="71"/>
    </location>
</feature>
<dbReference type="SUPFAM" id="SSF46689">
    <property type="entry name" value="Homeodomain-like"/>
    <property type="match status" value="1"/>
</dbReference>
<dbReference type="InterPro" id="IPR001647">
    <property type="entry name" value="HTH_TetR"/>
</dbReference>
<dbReference type="PANTHER" id="PTHR30055">
    <property type="entry name" value="HTH-TYPE TRANSCRIPTIONAL REGULATOR RUTR"/>
    <property type="match status" value="1"/>
</dbReference>
<evidence type="ECO:0000259" key="3">
    <source>
        <dbReference type="PROSITE" id="PS50977"/>
    </source>
</evidence>
<feature type="DNA-binding region" description="H-T-H motif" evidence="2">
    <location>
        <begin position="34"/>
        <end position="53"/>
    </location>
</feature>
<keyword evidence="1 2" id="KW-0238">DNA-binding</keyword>
<evidence type="ECO:0000313" key="5">
    <source>
        <dbReference type="Proteomes" id="UP001501690"/>
    </source>
</evidence>